<evidence type="ECO:0000313" key="5">
    <source>
        <dbReference type="Proteomes" id="UP000053259"/>
    </source>
</evidence>
<dbReference type="Pfam" id="PF00144">
    <property type="entry name" value="Beta-lactamase"/>
    <property type="match status" value="1"/>
</dbReference>
<dbReference type="VEuPathDB" id="FungiDB:PV09_08418"/>
<dbReference type="InParanoid" id="A0A0D1XCX3"/>
<sequence>MSDFATLLNEYTRRDSPRIHGILAKCYDKNGKEIYSKVSGYESLDPRAAPLKEDAVFKYTSATKLISSIALLQCIDDGLICIDEPLDKIVPELGRRIIKGLCPQTGDLVIEETQNRITPRHLLTHTSGLAYWFLDPLLMRWKQTAQGSRLSTSLMVHERCDNPLVFEPGQGWCYGVGLDWAGVIVKRLHGISLEEYMIEHIWKPVGLSAPFPTFCISSSAEYQTRLMAGAERAPDGGLRPYNFWQGDNAVDQDGGHGLSGTARDWLLVLADIVSDSPKLLKPETAALMFEPQIEKNSPAMPMLRQFRPAWELIAGPVPDDAINHGLGGVLVTEEFAALNQPRNLLGWGGAGNTVWFASKEKGVAGFFSTQLHPFSDPAVKQLVNAWKKDFWSSLPY</sequence>
<dbReference type="HOGENOM" id="CLU_020027_11_1_1"/>
<proteinExistence type="inferred from homology"/>
<comment type="similarity">
    <text evidence="1">Belongs to the class-A beta-lactamase family.</text>
</comment>
<evidence type="ECO:0000256" key="2">
    <source>
        <dbReference type="ARBA" id="ARBA00022801"/>
    </source>
</evidence>
<gene>
    <name evidence="4" type="ORF">PV09_08418</name>
</gene>
<feature type="domain" description="Beta-lactamase-related" evidence="3">
    <location>
        <begin position="29"/>
        <end position="373"/>
    </location>
</feature>
<accession>A0A0D1XCX3</accession>
<reference evidence="4 5" key="1">
    <citation type="submission" date="2015-01" db="EMBL/GenBank/DDBJ databases">
        <title>The Genome Sequence of Ochroconis gallopava CBS43764.</title>
        <authorList>
            <consortium name="The Broad Institute Genomics Platform"/>
            <person name="Cuomo C."/>
            <person name="de Hoog S."/>
            <person name="Gorbushina A."/>
            <person name="Stielow B."/>
            <person name="Teixiera M."/>
            <person name="Abouelleil A."/>
            <person name="Chapman S.B."/>
            <person name="Priest M."/>
            <person name="Young S.K."/>
            <person name="Wortman J."/>
            <person name="Nusbaum C."/>
            <person name="Birren B."/>
        </authorList>
    </citation>
    <scope>NUCLEOTIDE SEQUENCE [LARGE SCALE GENOMIC DNA]</scope>
    <source>
        <strain evidence="4 5">CBS 43764</strain>
    </source>
</reference>
<dbReference type="PANTHER" id="PTHR43283">
    <property type="entry name" value="BETA-LACTAMASE-RELATED"/>
    <property type="match status" value="1"/>
</dbReference>
<dbReference type="OrthoDB" id="428260at2759"/>
<dbReference type="Gene3D" id="3.40.710.10">
    <property type="entry name" value="DD-peptidase/beta-lactamase superfamily"/>
    <property type="match status" value="1"/>
</dbReference>
<dbReference type="GO" id="GO:0016787">
    <property type="term" value="F:hydrolase activity"/>
    <property type="evidence" value="ECO:0007669"/>
    <property type="project" value="UniProtKB-KW"/>
</dbReference>
<dbReference type="PANTHER" id="PTHR43283:SF17">
    <property type="entry name" value="(LOVD), PUTATIVE (AFU_ORTHOLOGUE AFUA_5G00920)-RELATED"/>
    <property type="match status" value="1"/>
</dbReference>
<dbReference type="InterPro" id="IPR050789">
    <property type="entry name" value="Diverse_Enzym_Activities"/>
</dbReference>
<protein>
    <recommendedName>
        <fullName evidence="3">Beta-lactamase-related domain-containing protein</fullName>
    </recommendedName>
</protein>
<dbReference type="Proteomes" id="UP000053259">
    <property type="component" value="Unassembled WGS sequence"/>
</dbReference>
<dbReference type="InterPro" id="IPR012338">
    <property type="entry name" value="Beta-lactam/transpept-like"/>
</dbReference>
<dbReference type="RefSeq" id="XP_016209945.1">
    <property type="nucleotide sequence ID" value="XM_016362310.1"/>
</dbReference>
<dbReference type="SUPFAM" id="SSF56601">
    <property type="entry name" value="beta-lactamase/transpeptidase-like"/>
    <property type="match status" value="1"/>
</dbReference>
<dbReference type="InterPro" id="IPR001466">
    <property type="entry name" value="Beta-lactam-related"/>
</dbReference>
<evidence type="ECO:0000313" key="4">
    <source>
        <dbReference type="EMBL" id="KIW00076.1"/>
    </source>
</evidence>
<evidence type="ECO:0000256" key="1">
    <source>
        <dbReference type="ARBA" id="ARBA00009009"/>
    </source>
</evidence>
<dbReference type="STRING" id="253628.A0A0D1XCX3"/>
<keyword evidence="2" id="KW-0378">Hydrolase</keyword>
<keyword evidence="5" id="KW-1185">Reference proteome</keyword>
<name>A0A0D1XCX3_9PEZI</name>
<dbReference type="AlphaFoldDB" id="A0A0D1XCX3"/>
<dbReference type="GeneID" id="27316391"/>
<organism evidence="4 5">
    <name type="scientific">Verruconis gallopava</name>
    <dbReference type="NCBI Taxonomy" id="253628"/>
    <lineage>
        <taxon>Eukaryota</taxon>
        <taxon>Fungi</taxon>
        <taxon>Dikarya</taxon>
        <taxon>Ascomycota</taxon>
        <taxon>Pezizomycotina</taxon>
        <taxon>Dothideomycetes</taxon>
        <taxon>Pleosporomycetidae</taxon>
        <taxon>Venturiales</taxon>
        <taxon>Sympoventuriaceae</taxon>
        <taxon>Verruconis</taxon>
    </lineage>
</organism>
<dbReference type="EMBL" id="KN847568">
    <property type="protein sequence ID" value="KIW00076.1"/>
    <property type="molecule type" value="Genomic_DNA"/>
</dbReference>
<evidence type="ECO:0000259" key="3">
    <source>
        <dbReference type="Pfam" id="PF00144"/>
    </source>
</evidence>